<dbReference type="PANTHER" id="PTHR35332:SF2">
    <property type="entry name" value="REGULATION OF ENOLASE PROTEIN 1"/>
    <property type="match status" value="1"/>
</dbReference>
<evidence type="ECO:0008006" key="3">
    <source>
        <dbReference type="Google" id="ProtNLM"/>
    </source>
</evidence>
<dbReference type="InterPro" id="IPR009784">
    <property type="entry name" value="DUF1349"/>
</dbReference>
<organism evidence="1 2">
    <name type="scientific">Brachybacterium nesterenkovii</name>
    <dbReference type="NCBI Taxonomy" id="47847"/>
    <lineage>
        <taxon>Bacteria</taxon>
        <taxon>Bacillati</taxon>
        <taxon>Actinomycetota</taxon>
        <taxon>Actinomycetes</taxon>
        <taxon>Micrococcales</taxon>
        <taxon>Dermabacteraceae</taxon>
        <taxon>Brachybacterium</taxon>
    </lineage>
</organism>
<dbReference type="Pfam" id="PF07081">
    <property type="entry name" value="DUF1349"/>
    <property type="match status" value="1"/>
</dbReference>
<dbReference type="InterPro" id="IPR013320">
    <property type="entry name" value="ConA-like_dom_sf"/>
</dbReference>
<keyword evidence="2" id="KW-1185">Reference proteome</keyword>
<gene>
    <name evidence="1" type="ORF">FM110_12540</name>
</gene>
<proteinExistence type="predicted"/>
<dbReference type="Gene3D" id="2.60.120.200">
    <property type="match status" value="1"/>
</dbReference>
<evidence type="ECO:0000313" key="2">
    <source>
        <dbReference type="Proteomes" id="UP000195981"/>
    </source>
</evidence>
<dbReference type="EMBL" id="FWFG01000109">
    <property type="protein sequence ID" value="SLM95296.1"/>
    <property type="molecule type" value="Genomic_DNA"/>
</dbReference>
<name>A0A1X6X810_9MICO</name>
<protein>
    <recommendedName>
        <fullName evidence="3">DUF1349 domain-containing protein</fullName>
    </recommendedName>
</protein>
<reference evidence="1 2" key="1">
    <citation type="submission" date="2017-02" db="EMBL/GenBank/DDBJ databases">
        <authorList>
            <person name="Peterson S.W."/>
        </authorList>
    </citation>
    <scope>NUCLEOTIDE SEQUENCE [LARGE SCALE GENOMIC DNA]</scope>
    <source>
        <strain evidence="1 2">CIP104813</strain>
    </source>
</reference>
<accession>A0A1X6X810</accession>
<dbReference type="SUPFAM" id="SSF49899">
    <property type="entry name" value="Concanavalin A-like lectins/glucanases"/>
    <property type="match status" value="1"/>
</dbReference>
<evidence type="ECO:0000313" key="1">
    <source>
        <dbReference type="EMBL" id="SLM95296.1"/>
    </source>
</evidence>
<sequence>MTAAAESDAWRHTSYGFVHDTENALIAPFSPGWAMEVEYTAAFSELFDQAGLFIRARDDVWVKAATEFSDGQLSAGAVVTHGRSDWSLSPASDWLGKRVLIRASWSGGAITIRGGIAGEPLRLLRVLPFEDADSVEAGPLVCAPTRAGLVVPFHAWRVTAADASLHGQ</sequence>
<dbReference type="Proteomes" id="UP000195981">
    <property type="component" value="Unassembled WGS sequence"/>
</dbReference>
<dbReference type="AlphaFoldDB" id="A0A1X6X810"/>
<dbReference type="PANTHER" id="PTHR35332">
    <property type="entry name" value="REGULATION OF ENOLASE PROTEIN 1"/>
    <property type="match status" value="1"/>
</dbReference>